<dbReference type="STRING" id="1121001.SAMN02745857_04154"/>
<evidence type="ECO:0000256" key="2">
    <source>
        <dbReference type="ARBA" id="ARBA00005233"/>
    </source>
</evidence>
<dbReference type="SUPFAM" id="SSF54523">
    <property type="entry name" value="Pili subunits"/>
    <property type="match status" value="1"/>
</dbReference>
<accession>A0A1W1Y0X3</accession>
<reference evidence="10 11" key="1">
    <citation type="submission" date="2017-04" db="EMBL/GenBank/DDBJ databases">
        <authorList>
            <person name="Afonso C.L."/>
            <person name="Miller P.J."/>
            <person name="Scott M.A."/>
            <person name="Spackman E."/>
            <person name="Goraichik I."/>
            <person name="Dimitrov K.M."/>
            <person name="Suarez D.L."/>
            <person name="Swayne D.E."/>
        </authorList>
    </citation>
    <scope>NUCLEOTIDE SEQUENCE [LARGE SCALE GENOMIC DNA]</scope>
    <source>
        <strain evidence="10 11">DSM 23236</strain>
    </source>
</reference>
<organism evidence="10 11">
    <name type="scientific">Andreprevotia lacus DSM 23236</name>
    <dbReference type="NCBI Taxonomy" id="1121001"/>
    <lineage>
        <taxon>Bacteria</taxon>
        <taxon>Pseudomonadati</taxon>
        <taxon>Pseudomonadota</taxon>
        <taxon>Betaproteobacteria</taxon>
        <taxon>Neisseriales</taxon>
        <taxon>Chitinibacteraceae</taxon>
        <taxon>Andreprevotia</taxon>
    </lineage>
</organism>
<evidence type="ECO:0000256" key="1">
    <source>
        <dbReference type="ARBA" id="ARBA00004167"/>
    </source>
</evidence>
<protein>
    <submittedName>
        <fullName evidence="10">Type IV pilus assembly protein PilA</fullName>
    </submittedName>
</protein>
<keyword evidence="6 9" id="KW-0472">Membrane</keyword>
<keyword evidence="7" id="KW-1015">Disulfide bond</keyword>
<evidence type="ECO:0000256" key="8">
    <source>
        <dbReference type="RuleBase" id="RU000389"/>
    </source>
</evidence>
<evidence type="ECO:0000256" key="6">
    <source>
        <dbReference type="ARBA" id="ARBA00023136"/>
    </source>
</evidence>
<dbReference type="InterPro" id="IPR001082">
    <property type="entry name" value="Pilin"/>
</dbReference>
<keyword evidence="4 9" id="KW-0812">Transmembrane</keyword>
<dbReference type="PANTHER" id="PTHR30093">
    <property type="entry name" value="GENERAL SECRETION PATHWAY PROTEIN G"/>
    <property type="match status" value="1"/>
</dbReference>
<proteinExistence type="inferred from homology"/>
<dbReference type="PROSITE" id="PS00409">
    <property type="entry name" value="PROKAR_NTER_METHYL"/>
    <property type="match status" value="1"/>
</dbReference>
<feature type="transmembrane region" description="Helical" evidence="9">
    <location>
        <begin position="12"/>
        <end position="33"/>
    </location>
</feature>
<dbReference type="GO" id="GO:0015628">
    <property type="term" value="P:protein secretion by the type II secretion system"/>
    <property type="evidence" value="ECO:0007669"/>
    <property type="project" value="InterPro"/>
</dbReference>
<dbReference type="EMBL" id="FWXD01000045">
    <property type="protein sequence ID" value="SMC29813.1"/>
    <property type="molecule type" value="Genomic_DNA"/>
</dbReference>
<keyword evidence="3" id="KW-0488">Methylation</keyword>
<dbReference type="Gene3D" id="3.30.700.10">
    <property type="entry name" value="Glycoprotein, Type 4 Pilin"/>
    <property type="match status" value="1"/>
</dbReference>
<dbReference type="AlphaFoldDB" id="A0A1W1Y0X3"/>
<keyword evidence="5 9" id="KW-1133">Transmembrane helix</keyword>
<dbReference type="RefSeq" id="WP_084093062.1">
    <property type="nucleotide sequence ID" value="NZ_FWXD01000045.1"/>
</dbReference>
<name>A0A1W1Y0X3_9NEIS</name>
<dbReference type="Proteomes" id="UP000192761">
    <property type="component" value="Unassembled WGS sequence"/>
</dbReference>
<dbReference type="NCBIfam" id="TIGR02532">
    <property type="entry name" value="IV_pilin_GFxxxE"/>
    <property type="match status" value="1"/>
</dbReference>
<evidence type="ECO:0000256" key="5">
    <source>
        <dbReference type="ARBA" id="ARBA00022989"/>
    </source>
</evidence>
<keyword evidence="11" id="KW-1185">Reference proteome</keyword>
<evidence type="ECO:0000313" key="10">
    <source>
        <dbReference type="EMBL" id="SMC29813.1"/>
    </source>
</evidence>
<dbReference type="InterPro" id="IPR002416">
    <property type="entry name" value="T2SS_protein-GspH"/>
</dbReference>
<evidence type="ECO:0000256" key="9">
    <source>
        <dbReference type="SAM" id="Phobius"/>
    </source>
</evidence>
<comment type="similarity">
    <text evidence="2 8">Belongs to the N-Me-Phe pilin family.</text>
</comment>
<dbReference type="Pfam" id="PF00114">
    <property type="entry name" value="Pilin"/>
    <property type="match status" value="1"/>
</dbReference>
<keyword evidence="8" id="KW-0281">Fimbrium</keyword>
<dbReference type="GO" id="GO:0015627">
    <property type="term" value="C:type II protein secretion system complex"/>
    <property type="evidence" value="ECO:0007669"/>
    <property type="project" value="InterPro"/>
</dbReference>
<dbReference type="PANTHER" id="PTHR30093:SF34">
    <property type="entry name" value="PREPILIN PEPTIDASE-DEPENDENT PROTEIN D"/>
    <property type="match status" value="1"/>
</dbReference>
<gene>
    <name evidence="10" type="ORF">SAMN02745857_04154</name>
</gene>
<dbReference type="GO" id="GO:0009289">
    <property type="term" value="C:pilus"/>
    <property type="evidence" value="ECO:0007669"/>
    <property type="project" value="InterPro"/>
</dbReference>
<evidence type="ECO:0000256" key="3">
    <source>
        <dbReference type="ARBA" id="ARBA00022481"/>
    </source>
</evidence>
<dbReference type="GO" id="GO:0016020">
    <property type="term" value="C:membrane"/>
    <property type="evidence" value="ECO:0007669"/>
    <property type="project" value="UniProtKB-SubCell"/>
</dbReference>
<evidence type="ECO:0000256" key="4">
    <source>
        <dbReference type="ARBA" id="ARBA00022692"/>
    </source>
</evidence>
<comment type="subcellular location">
    <subcellularLocation>
        <location evidence="1">Membrane</location>
        <topology evidence="1">Single-pass membrane protein</topology>
    </subcellularLocation>
</comment>
<sequence length="147" mass="15150">MKVNCKQGGFTLIELMIVVAIIGILAAAAVSAYQDYTVRARVSEALNFADSARKAVADNAFSGAAFDAGWVSPASTDNVASVSIDSANGTITVTTTSRAGNGNLVFNPSYGSGTLLAVGVVPDDALVWNCQSSTTLPNAYRPPICRS</sequence>
<dbReference type="Pfam" id="PF07963">
    <property type="entry name" value="N_methyl"/>
    <property type="match status" value="1"/>
</dbReference>
<dbReference type="GO" id="GO:0007155">
    <property type="term" value="P:cell adhesion"/>
    <property type="evidence" value="ECO:0007669"/>
    <property type="project" value="InterPro"/>
</dbReference>
<evidence type="ECO:0000313" key="11">
    <source>
        <dbReference type="Proteomes" id="UP000192761"/>
    </source>
</evidence>
<dbReference type="InterPro" id="IPR045584">
    <property type="entry name" value="Pilin-like"/>
</dbReference>
<evidence type="ECO:0000256" key="7">
    <source>
        <dbReference type="ARBA" id="ARBA00023157"/>
    </source>
</evidence>
<dbReference type="OrthoDB" id="8607132at2"/>
<dbReference type="InterPro" id="IPR012902">
    <property type="entry name" value="N_methyl_site"/>
</dbReference>
<dbReference type="PRINTS" id="PR00885">
    <property type="entry name" value="BCTERIALGSPH"/>
</dbReference>